<dbReference type="RefSeq" id="WP_092905162.1">
    <property type="nucleotide sequence ID" value="NZ_FOZS01000002.1"/>
</dbReference>
<organism evidence="1 2">
    <name type="scientific">Halostagnicola kamekurae</name>
    <dbReference type="NCBI Taxonomy" id="619731"/>
    <lineage>
        <taxon>Archaea</taxon>
        <taxon>Methanobacteriati</taxon>
        <taxon>Methanobacteriota</taxon>
        <taxon>Stenosarchaea group</taxon>
        <taxon>Halobacteria</taxon>
        <taxon>Halobacteriales</taxon>
        <taxon>Natrialbaceae</taxon>
        <taxon>Halostagnicola</taxon>
    </lineage>
</organism>
<dbReference type="EMBL" id="FOZS01000002">
    <property type="protein sequence ID" value="SFS77437.1"/>
    <property type="molecule type" value="Genomic_DNA"/>
</dbReference>
<name>A0A1I6SKE3_9EURY</name>
<keyword evidence="2" id="KW-1185">Reference proteome</keyword>
<sequence length="414" mass="45141">MSVSGGSISEPTVLAHAKQRLFPDDGDDTYAVVDTQFASERWLADEPIERTVRETLAPFNRVEVGGGYPDLVGVRALESEFLAVERFGDEQPLIAVEAKGHTANGLVDTRRGIVQAHDRLHEANAAFLAAPKQAVTQTDRTLARELNVGVLGVDSAGSVEALETPRVVGNRTTSAANAIRFQAGAQGVADQSFGLNHPKNYLGYPLAHYADGDTASLLSQHKVVNATDAARQGAAFLDLVTVHPDRVTLTALGREVVRFAVRRHGSVEAALEAFEDWYRSTARFIDAAPAWGQLARRVVFAYPATQLLVTELENIHADGNPTPSLPTLVEYLHVLHPAFAVELFVRGDEATRRRVLTQDGDLRPEALADGSIYHAPTVFQLKAMLYHAGIVTERGSEPHRLEPTEDVWALRERL</sequence>
<dbReference type="Proteomes" id="UP000199199">
    <property type="component" value="Unassembled WGS sequence"/>
</dbReference>
<evidence type="ECO:0000313" key="1">
    <source>
        <dbReference type="EMBL" id="SFS77437.1"/>
    </source>
</evidence>
<proteinExistence type="predicted"/>
<dbReference type="OrthoDB" id="226348at2157"/>
<dbReference type="AlphaFoldDB" id="A0A1I6SKE3"/>
<gene>
    <name evidence="1" type="ORF">SAMN04488556_2748</name>
</gene>
<reference evidence="2" key="1">
    <citation type="submission" date="2016-10" db="EMBL/GenBank/DDBJ databases">
        <authorList>
            <person name="Varghese N."/>
            <person name="Submissions S."/>
        </authorList>
    </citation>
    <scope>NUCLEOTIDE SEQUENCE [LARGE SCALE GENOMIC DNA]</scope>
    <source>
        <strain evidence="2">DSM 22427</strain>
    </source>
</reference>
<protein>
    <submittedName>
        <fullName evidence="1">Uncharacterized protein</fullName>
    </submittedName>
</protein>
<accession>A0A1I6SKE3</accession>
<evidence type="ECO:0000313" key="2">
    <source>
        <dbReference type="Proteomes" id="UP000199199"/>
    </source>
</evidence>